<gene>
    <name evidence="7" type="ORF">TOI97_04365</name>
</gene>
<feature type="transmembrane region" description="Helical" evidence="6">
    <location>
        <begin position="101"/>
        <end position="121"/>
    </location>
</feature>
<evidence type="ECO:0000256" key="5">
    <source>
        <dbReference type="ARBA" id="ARBA00023136"/>
    </source>
</evidence>
<feature type="transmembrane region" description="Helical" evidence="6">
    <location>
        <begin position="216"/>
        <end position="238"/>
    </location>
</feature>
<feature type="transmembrane region" description="Helical" evidence="6">
    <location>
        <begin position="183"/>
        <end position="204"/>
    </location>
</feature>
<reference evidence="7 8" key="1">
    <citation type="submission" date="2023-12" db="EMBL/GenBank/DDBJ databases">
        <title>Denitrificimonas halotolerans sp. nov.,a novel species isolated from landfill leachate.</title>
        <authorList>
            <person name="Wang S."/>
        </authorList>
    </citation>
    <scope>NUCLEOTIDE SEQUENCE [LARGE SCALE GENOMIC DNA]</scope>
    <source>
        <strain evidence="7 8">JX-1</strain>
    </source>
</reference>
<keyword evidence="2" id="KW-1003">Cell membrane</keyword>
<dbReference type="NCBIfam" id="TIGR00765">
    <property type="entry name" value="yihY_not_rbn"/>
    <property type="match status" value="1"/>
</dbReference>
<protein>
    <submittedName>
        <fullName evidence="7">YihY/virulence factor BrkB family protein</fullName>
    </submittedName>
</protein>
<evidence type="ECO:0000313" key="8">
    <source>
        <dbReference type="Proteomes" id="UP001294570"/>
    </source>
</evidence>
<organism evidence="7 8">
    <name type="scientific">Denitrificimonas halotolerans</name>
    <dbReference type="NCBI Taxonomy" id="3098930"/>
    <lineage>
        <taxon>Bacteria</taxon>
        <taxon>Pseudomonadati</taxon>
        <taxon>Pseudomonadota</taxon>
        <taxon>Gammaproteobacteria</taxon>
        <taxon>Pseudomonadales</taxon>
        <taxon>Pseudomonadaceae</taxon>
        <taxon>Denitrificimonas</taxon>
    </lineage>
</organism>
<keyword evidence="8" id="KW-1185">Reference proteome</keyword>
<dbReference type="PANTHER" id="PTHR30213:SF0">
    <property type="entry name" value="UPF0761 MEMBRANE PROTEIN YIHY"/>
    <property type="match status" value="1"/>
</dbReference>
<evidence type="ECO:0000256" key="6">
    <source>
        <dbReference type="SAM" id="Phobius"/>
    </source>
</evidence>
<dbReference type="Proteomes" id="UP001294570">
    <property type="component" value="Unassembled WGS sequence"/>
</dbReference>
<evidence type="ECO:0000256" key="3">
    <source>
        <dbReference type="ARBA" id="ARBA00022692"/>
    </source>
</evidence>
<feature type="transmembrane region" description="Helical" evidence="6">
    <location>
        <begin position="142"/>
        <end position="163"/>
    </location>
</feature>
<comment type="caution">
    <text evidence="7">The sequence shown here is derived from an EMBL/GenBank/DDBJ whole genome shotgun (WGS) entry which is preliminary data.</text>
</comment>
<evidence type="ECO:0000256" key="1">
    <source>
        <dbReference type="ARBA" id="ARBA00004651"/>
    </source>
</evidence>
<keyword evidence="3 6" id="KW-0812">Transmembrane</keyword>
<dbReference type="EMBL" id="JAXIVU010000004">
    <property type="protein sequence ID" value="MDY7218804.1"/>
    <property type="molecule type" value="Genomic_DNA"/>
</dbReference>
<accession>A0ABU5GPL1</accession>
<dbReference type="PIRSF" id="PIRSF035875">
    <property type="entry name" value="RNase_BN"/>
    <property type="match status" value="1"/>
</dbReference>
<evidence type="ECO:0000256" key="4">
    <source>
        <dbReference type="ARBA" id="ARBA00022989"/>
    </source>
</evidence>
<keyword evidence="4 6" id="KW-1133">Transmembrane helix</keyword>
<feature type="transmembrane region" description="Helical" evidence="6">
    <location>
        <begin position="244"/>
        <end position="277"/>
    </location>
</feature>
<name>A0ABU5GPL1_9GAMM</name>
<proteinExistence type="predicted"/>
<dbReference type="PANTHER" id="PTHR30213">
    <property type="entry name" value="INNER MEMBRANE PROTEIN YHJD"/>
    <property type="match status" value="1"/>
</dbReference>
<sequence length="292" mass="32745">MMWKLLLKIKQSTAWRVICRTCARWVEADGNEAAAAFAYHLLLSVLPLVTLLVTAGSLFVEREVATQAVVQWVNHYIPLTDEQEYSAVTAIGGMLAARGQISLAAVPFLLWSALQLLGMLIRTTNRLWYSPTYNWWKLPLKSLALLGITLSAVLIGILLPGIARMFQEWLTTRFGFPDWMFTMIFQLIPWLVLFYGLLMIYRLAPSRATRFSEVWLGALAATLLISIGEWLFLLYGIHFSSFNALYGALGGIMAFLLWIYLSSCVCVFSVCFCAALAEVRAKADVSLQPTGR</sequence>
<dbReference type="InterPro" id="IPR017039">
    <property type="entry name" value="Virul_fac_BrkB"/>
</dbReference>
<feature type="transmembrane region" description="Helical" evidence="6">
    <location>
        <begin position="37"/>
        <end position="60"/>
    </location>
</feature>
<keyword evidence="5 6" id="KW-0472">Membrane</keyword>
<comment type="subcellular location">
    <subcellularLocation>
        <location evidence="1">Cell membrane</location>
        <topology evidence="1">Multi-pass membrane protein</topology>
    </subcellularLocation>
</comment>
<evidence type="ECO:0000313" key="7">
    <source>
        <dbReference type="EMBL" id="MDY7218804.1"/>
    </source>
</evidence>
<dbReference type="Pfam" id="PF03631">
    <property type="entry name" value="Virul_fac_BrkB"/>
    <property type="match status" value="1"/>
</dbReference>
<evidence type="ECO:0000256" key="2">
    <source>
        <dbReference type="ARBA" id="ARBA00022475"/>
    </source>
</evidence>